<reference evidence="1" key="1">
    <citation type="submission" date="2018-06" db="EMBL/GenBank/DDBJ databases">
        <authorList>
            <person name="Zhirakovskaya E."/>
        </authorList>
    </citation>
    <scope>NUCLEOTIDE SEQUENCE</scope>
</reference>
<name>A0A3B0VCZ7_9ZZZZ</name>
<accession>A0A3B0VCZ7</accession>
<proteinExistence type="predicted"/>
<protein>
    <submittedName>
        <fullName evidence="1">Uncharacterized protein</fullName>
    </submittedName>
</protein>
<organism evidence="1">
    <name type="scientific">hydrothermal vent metagenome</name>
    <dbReference type="NCBI Taxonomy" id="652676"/>
    <lineage>
        <taxon>unclassified sequences</taxon>
        <taxon>metagenomes</taxon>
        <taxon>ecological metagenomes</taxon>
    </lineage>
</organism>
<dbReference type="EMBL" id="UOEX01000238">
    <property type="protein sequence ID" value="VAW38213.1"/>
    <property type="molecule type" value="Genomic_DNA"/>
</dbReference>
<gene>
    <name evidence="1" type="ORF">MNBD_DELTA03-1493</name>
</gene>
<dbReference type="Pfam" id="PF03692">
    <property type="entry name" value="CxxCxxCC"/>
    <property type="match status" value="1"/>
</dbReference>
<dbReference type="AlphaFoldDB" id="A0A3B0VCZ7"/>
<evidence type="ECO:0000313" key="1">
    <source>
        <dbReference type="EMBL" id="VAW38213.1"/>
    </source>
</evidence>
<sequence>MTFDTCRQCGTCCRKGGPILHHEDLILCENNILAFQHLITIREQEPVFSPLSANIEPAPRELIKLSGINGTWTCLFFKEDDQTCGIYQNRPLECRALKCWDTEELERIIYHHTLSRRDIIAPDKPIWPLLEWHNEHCQYGKLAALTIQESDVENQITIIINDDLSIRQRALTMFNLNLAEELFYFGRPMFKALPARLAVRPDRLGGLTVYHKEV</sequence>
<dbReference type="InterPro" id="IPR005358">
    <property type="entry name" value="Puta_zinc/iron-chelating_dom"/>
</dbReference>